<gene>
    <name evidence="3" type="ORF">Metal_4008</name>
</gene>
<dbReference type="AlphaFoldDB" id="H8GRJ7"/>
<organism evidence="3 4">
    <name type="scientific">Methylomicrobium album BG8</name>
    <dbReference type="NCBI Taxonomy" id="686340"/>
    <lineage>
        <taxon>Bacteria</taxon>
        <taxon>Pseudomonadati</taxon>
        <taxon>Pseudomonadota</taxon>
        <taxon>Gammaproteobacteria</taxon>
        <taxon>Methylococcales</taxon>
        <taxon>Methylococcaceae</taxon>
        <taxon>Methylomicrobium</taxon>
    </lineage>
</organism>
<accession>H8GRJ7</accession>
<proteinExistence type="predicted"/>
<keyword evidence="2" id="KW-1133">Transmembrane helix</keyword>
<dbReference type="EMBL" id="CM001476">
    <property type="protein sequence ID" value="EIC27839.1"/>
    <property type="molecule type" value="Genomic_DNA"/>
</dbReference>
<keyword evidence="1" id="KW-0175">Coiled coil</keyword>
<evidence type="ECO:0000313" key="4">
    <source>
        <dbReference type="Proteomes" id="UP000005090"/>
    </source>
</evidence>
<keyword evidence="2" id="KW-0812">Transmembrane</keyword>
<feature type="transmembrane region" description="Helical" evidence="2">
    <location>
        <begin position="79"/>
        <end position="105"/>
    </location>
</feature>
<evidence type="ECO:0000256" key="1">
    <source>
        <dbReference type="SAM" id="Coils"/>
    </source>
</evidence>
<keyword evidence="3" id="KW-0614">Plasmid</keyword>
<protein>
    <submittedName>
        <fullName evidence="3">Uncharacterized protein</fullName>
    </submittedName>
</protein>
<keyword evidence="4" id="KW-1185">Reference proteome</keyword>
<dbReference type="Proteomes" id="UP000005090">
    <property type="component" value="Plasmid pMETAL01"/>
</dbReference>
<dbReference type="HOGENOM" id="CLU_1747482_0_0_6"/>
<feature type="coiled-coil region" evidence="1">
    <location>
        <begin position="52"/>
        <end position="79"/>
    </location>
</feature>
<dbReference type="eggNOG" id="ENOG502ZIUV">
    <property type="taxonomic scope" value="Bacteria"/>
</dbReference>
<evidence type="ECO:0000256" key="2">
    <source>
        <dbReference type="SAM" id="Phobius"/>
    </source>
</evidence>
<evidence type="ECO:0000313" key="3">
    <source>
        <dbReference type="EMBL" id="EIC27839.1"/>
    </source>
</evidence>
<name>H8GRJ7_METAL</name>
<keyword evidence="2" id="KW-0472">Membrane</keyword>
<sequence>MRNFLLRIFAATCLLMPLAGHPEIARHLDEELEHGRRVVEASPQGEGATDQIRSLKEAIARGETASRQLREEIQRLEKIQAVLTSGLIGAVVTAIVAMLSAFANFRRSRADRDYRRLEVIEKAQQLKSAGIRVPADILRNYEDQSGSQT</sequence>
<reference evidence="3 4" key="1">
    <citation type="journal article" date="2013" name="Genome Announc.">
        <title>Genome Sequence of the Obligate Gammaproteobacterial Methanotroph Methylomicrobium album Strain BG8.</title>
        <authorList>
            <person name="Kits K.D."/>
            <person name="Kalyuzhnaya M.G."/>
            <person name="Klotz M.G."/>
            <person name="Jetten M.S."/>
            <person name="Op den Camp H.J."/>
            <person name="Vuilleumier S."/>
            <person name="Bringel F."/>
            <person name="Dispirito A.A."/>
            <person name="Murrell J.C."/>
            <person name="Bruce D."/>
            <person name="Cheng J.F."/>
            <person name="Copeland A."/>
            <person name="Goodwin L."/>
            <person name="Hauser L."/>
            <person name="Lajus A."/>
            <person name="Land M.L."/>
            <person name="Lapidus A."/>
            <person name="Lucas S."/>
            <person name="Medigue C."/>
            <person name="Pitluck S."/>
            <person name="Woyke T."/>
            <person name="Zeytun A."/>
            <person name="Stein L.Y."/>
        </authorList>
    </citation>
    <scope>NUCLEOTIDE SEQUENCE [LARGE SCALE GENOMIC DNA]</scope>
    <source>
        <strain evidence="3 4">BG8</strain>
        <plasmid evidence="3">pMETAL01</plasmid>
    </source>
</reference>
<dbReference type="RefSeq" id="WP_005375197.1">
    <property type="nucleotide sequence ID" value="NZ_CM001476.1"/>
</dbReference>
<geneLocation type="plasmid" evidence="3 4">
    <name>pMETAL01</name>
</geneLocation>